<dbReference type="KEGG" id="ati:AL072_29910"/>
<sequence length="533" mass="59281">MDRLWERYANDPRFVFDKAAAEKACDFFPTFLRHSKGRLAGKPFHLKYWQRRVVSIIFGFKWAATGRRVVRRAYLFIARKNGKSTFAAGLALLLLLAGERSAEIYSAAADREQASIVFREAASMVLASPPLSRVCEVFKRSVICARLMSSYGVLSSDAETKHGLNPSGIIFDELHTQPNRDLLDVLHTAVGAREEPLEALMTTAGSRRQGICWEVHEQAVRVRDGVDDDPSLLPILFMADEADDWTDPRTWAKANPSVGDAVSLEYLAQECAHAKRVPGYENTFRRLHLNMWTQQDTRWLPMADWQQCAGPVGWKELARFLFGRPCFGALDLSSTTDITAWVKLFPPQGDDDPWFIVPRFFVPERNIDLRSRRDRVPYDLWARDGAMTATPGNVVDYGAVEMAIREDAGAYGLIEAPYDRWNATQLVTNLTADGLPMVPFGQGFASMSAPAKRFEAMVVGHELAHGGHPVLHWMAENVAIDRDAADNIKPNKATSGERIDGIVAAVMALGRAIVFDGGGQGVEIPADYEVPLA</sequence>
<dbReference type="Proteomes" id="UP000069935">
    <property type="component" value="Chromosome 6"/>
</dbReference>
<dbReference type="PANTHER" id="PTHR41287">
    <property type="match status" value="1"/>
</dbReference>
<reference evidence="4" key="1">
    <citation type="submission" date="2015-08" db="EMBL/GenBank/DDBJ databases">
        <title>Complete Genome Sequence of Azospirillum thiophilum BV-S.</title>
        <authorList>
            <person name="Fomenkov A."/>
            <person name="Vincze T."/>
            <person name="Grabovich M."/>
            <person name="Dubinina G."/>
            <person name="Orlova M."/>
            <person name="Belousova E."/>
            <person name="Roberts R.J."/>
        </authorList>
    </citation>
    <scope>NUCLEOTIDE SEQUENCE [LARGE SCALE GENOMIC DNA]</scope>
    <source>
        <strain evidence="4">BV-S</strain>
    </source>
</reference>
<feature type="domain" description="Terminase large subunit-like ATPase" evidence="1">
    <location>
        <begin position="49"/>
        <end position="217"/>
    </location>
</feature>
<name>A0AAC9EYT3_9PROT</name>
<protein>
    <recommendedName>
        <fullName evidence="5">Terminase</fullName>
    </recommendedName>
</protein>
<dbReference type="InterPro" id="IPR046461">
    <property type="entry name" value="TerL_ATPase"/>
</dbReference>
<organism evidence="3 4">
    <name type="scientific">Azospirillum thiophilum</name>
    <dbReference type="NCBI Taxonomy" id="528244"/>
    <lineage>
        <taxon>Bacteria</taxon>
        <taxon>Pseudomonadati</taxon>
        <taxon>Pseudomonadota</taxon>
        <taxon>Alphaproteobacteria</taxon>
        <taxon>Rhodospirillales</taxon>
        <taxon>Azospirillaceae</taxon>
        <taxon>Azospirillum</taxon>
    </lineage>
</organism>
<dbReference type="InterPro" id="IPR027417">
    <property type="entry name" value="P-loop_NTPase"/>
</dbReference>
<reference evidence="3 4" key="2">
    <citation type="journal article" date="2016" name="Genome Announc.">
        <title>Complete Genome Sequence of a Strain of Azospirillum thiophilum Isolated from a Sulfide Spring.</title>
        <authorList>
            <person name="Fomenkov A."/>
            <person name="Vincze T."/>
            <person name="Grabovich M."/>
            <person name="Anton B.P."/>
            <person name="Dubinina G."/>
            <person name="Orlova M."/>
            <person name="Belousova E."/>
            <person name="Roberts R.J."/>
        </authorList>
    </citation>
    <scope>NUCLEOTIDE SEQUENCE [LARGE SCALE GENOMIC DNA]</scope>
    <source>
        <strain evidence="3 4">BV-S</strain>
    </source>
</reference>
<evidence type="ECO:0000259" key="1">
    <source>
        <dbReference type="Pfam" id="PF03354"/>
    </source>
</evidence>
<evidence type="ECO:0000313" key="4">
    <source>
        <dbReference type="Proteomes" id="UP000069935"/>
    </source>
</evidence>
<dbReference type="InterPro" id="IPR005021">
    <property type="entry name" value="Terminase_largesu-like"/>
</dbReference>
<dbReference type="Pfam" id="PF20441">
    <property type="entry name" value="TerL_nuclease"/>
    <property type="match status" value="1"/>
</dbReference>
<dbReference type="AlphaFoldDB" id="A0AAC9EYT3"/>
<dbReference type="GO" id="GO:0004519">
    <property type="term" value="F:endonuclease activity"/>
    <property type="evidence" value="ECO:0007669"/>
    <property type="project" value="InterPro"/>
</dbReference>
<feature type="domain" description="Terminase large subunit-like endonuclease" evidence="2">
    <location>
        <begin position="239"/>
        <end position="513"/>
    </location>
</feature>
<dbReference type="InterPro" id="IPR046462">
    <property type="entry name" value="TerL_nuclease"/>
</dbReference>
<gene>
    <name evidence="3" type="ORF">AL072_29910</name>
</gene>
<evidence type="ECO:0008006" key="5">
    <source>
        <dbReference type="Google" id="ProtNLM"/>
    </source>
</evidence>
<evidence type="ECO:0000313" key="3">
    <source>
        <dbReference type="EMBL" id="ALG75446.1"/>
    </source>
</evidence>
<dbReference type="Pfam" id="PF03354">
    <property type="entry name" value="TerL_ATPase"/>
    <property type="match status" value="1"/>
</dbReference>
<evidence type="ECO:0000259" key="2">
    <source>
        <dbReference type="Pfam" id="PF20441"/>
    </source>
</evidence>
<accession>A0AAC9EYT3</accession>
<proteinExistence type="predicted"/>
<dbReference type="EMBL" id="CP012406">
    <property type="protein sequence ID" value="ALG75446.1"/>
    <property type="molecule type" value="Genomic_DNA"/>
</dbReference>
<dbReference type="PANTHER" id="PTHR41287:SF1">
    <property type="entry name" value="PROTEIN YMFN"/>
    <property type="match status" value="1"/>
</dbReference>
<keyword evidence="4" id="KW-1185">Reference proteome</keyword>
<dbReference type="Gene3D" id="3.40.50.300">
    <property type="entry name" value="P-loop containing nucleotide triphosphate hydrolases"/>
    <property type="match status" value="1"/>
</dbReference>